<dbReference type="InterPro" id="IPR010439">
    <property type="entry name" value="MUN_dom"/>
</dbReference>
<dbReference type="GO" id="GO:0099525">
    <property type="term" value="P:presynaptic dense core vesicle exocytosis"/>
    <property type="evidence" value="ECO:0007669"/>
    <property type="project" value="TreeGrafter"/>
</dbReference>
<dbReference type="GO" id="GO:0017075">
    <property type="term" value="F:syntaxin-1 binding"/>
    <property type="evidence" value="ECO:0007669"/>
    <property type="project" value="TreeGrafter"/>
</dbReference>
<dbReference type="OrthoDB" id="10053234at2759"/>
<organism evidence="2">
    <name type="scientific">Hyalella azteca</name>
    <name type="common">Amphipod</name>
    <dbReference type="NCBI Taxonomy" id="294128"/>
    <lineage>
        <taxon>Eukaryota</taxon>
        <taxon>Metazoa</taxon>
        <taxon>Ecdysozoa</taxon>
        <taxon>Arthropoda</taxon>
        <taxon>Crustacea</taxon>
        <taxon>Multicrustacea</taxon>
        <taxon>Malacostraca</taxon>
        <taxon>Eumalacostraca</taxon>
        <taxon>Peracarida</taxon>
        <taxon>Amphipoda</taxon>
        <taxon>Senticaudata</taxon>
        <taxon>Talitrida</taxon>
        <taxon>Talitroidea</taxon>
        <taxon>Hyalellidae</taxon>
        <taxon>Hyalella</taxon>
    </lineage>
</organism>
<dbReference type="PANTHER" id="PTHR10480">
    <property type="entry name" value="PROTEIN UNC-13 HOMOLOG"/>
    <property type="match status" value="1"/>
</dbReference>
<dbReference type="GO" id="GO:0061789">
    <property type="term" value="P:dense core granule priming"/>
    <property type="evidence" value="ECO:0007669"/>
    <property type="project" value="TreeGrafter"/>
</dbReference>
<dbReference type="GO" id="GO:0098831">
    <property type="term" value="C:presynaptic active zone cytoplasmic component"/>
    <property type="evidence" value="ECO:0007669"/>
    <property type="project" value="TreeGrafter"/>
</dbReference>
<reference evidence="2" key="3">
    <citation type="submission" date="2019-06" db="EMBL/GenBank/DDBJ databases">
        <authorList>
            <person name="Poynton C."/>
            <person name="Hasenbein S."/>
            <person name="Benoit J.B."/>
            <person name="Sepulveda M.S."/>
            <person name="Poelchau M.F."/>
            <person name="Murali S.C."/>
            <person name="Chen S."/>
            <person name="Glastad K.M."/>
            <person name="Werren J.H."/>
            <person name="Vineis J.H."/>
            <person name="Bowen J.L."/>
            <person name="Friedrich M."/>
            <person name="Jones J."/>
            <person name="Robertson H.M."/>
            <person name="Feyereisen R."/>
            <person name="Mechler-Hickson A."/>
            <person name="Mathers N."/>
            <person name="Lee C.E."/>
            <person name="Colbourne J.K."/>
            <person name="Biales A."/>
            <person name="Johnston J.S."/>
            <person name="Wellborn G.A."/>
            <person name="Rosendale A.J."/>
            <person name="Cridge A.G."/>
            <person name="Munoz-Torres M.C."/>
            <person name="Bain P.A."/>
            <person name="Manny A.R."/>
            <person name="Major K.M."/>
            <person name="Lambert F.N."/>
            <person name="Vulpe C.D."/>
            <person name="Tuck P."/>
            <person name="Blalock B.J."/>
            <person name="Lin Y.-Y."/>
            <person name="Smith M.E."/>
            <person name="Ochoa-Acuna H."/>
            <person name="Chen M.-J.M."/>
            <person name="Childers C.P."/>
            <person name="Qu J."/>
            <person name="Dugan S."/>
            <person name="Lee S.L."/>
            <person name="Chao H."/>
            <person name="Dinh H."/>
            <person name="Han Y."/>
            <person name="Doddapaneni H."/>
            <person name="Worley K.C."/>
            <person name="Muzny D.M."/>
            <person name="Gibbs R.A."/>
            <person name="Richards S."/>
        </authorList>
    </citation>
    <scope>NUCLEOTIDE SEQUENCE</scope>
    <source>
        <strain evidence="2">HAZT.00-mixed</strain>
        <tissue evidence="2">Whole organism</tissue>
    </source>
</reference>
<proteinExistence type="predicted"/>
<dbReference type="GO" id="GO:0005516">
    <property type="term" value="F:calmodulin binding"/>
    <property type="evidence" value="ECO:0007669"/>
    <property type="project" value="TreeGrafter"/>
</dbReference>
<sequence length="102" mass="11709">MLVCKVRRVVALRCPKRIEWFKAELQLLYSTCGTELQLYSAAAVQELASPPRASVVVKDCAIACLKSTYQFLFENCYELFSREFQTGMEFGSCPVQFEIFVY</sequence>
<dbReference type="GO" id="GO:0016082">
    <property type="term" value="P:synaptic vesicle priming"/>
    <property type="evidence" value="ECO:0007669"/>
    <property type="project" value="TreeGrafter"/>
</dbReference>
<name>A0A6A0GWW6_HYAAZ</name>
<comment type="caution">
    <text evidence="2">The sequence shown here is derived from an EMBL/GenBank/DDBJ whole genome shotgun (WGS) entry which is preliminary data.</text>
</comment>
<protein>
    <recommendedName>
        <fullName evidence="1">MUN domain-containing protein</fullName>
    </recommendedName>
</protein>
<dbReference type="AlphaFoldDB" id="A0A6A0GWW6"/>
<dbReference type="GO" id="GO:0019992">
    <property type="term" value="F:diacylglycerol binding"/>
    <property type="evidence" value="ECO:0007669"/>
    <property type="project" value="InterPro"/>
</dbReference>
<feature type="domain" description="MUN" evidence="1">
    <location>
        <begin position="56"/>
        <end position="84"/>
    </location>
</feature>
<accession>A0A6A0GWW6</accession>
<evidence type="ECO:0000313" key="2">
    <source>
        <dbReference type="EMBL" id="KAA0191465.1"/>
    </source>
</evidence>
<dbReference type="GO" id="GO:0035249">
    <property type="term" value="P:synaptic transmission, glutamatergic"/>
    <property type="evidence" value="ECO:0007669"/>
    <property type="project" value="TreeGrafter"/>
</dbReference>
<dbReference type="Pfam" id="PF06292">
    <property type="entry name" value="MUN"/>
    <property type="match status" value="1"/>
</dbReference>
<dbReference type="PANTHER" id="PTHR10480:SF12">
    <property type="entry name" value="UNC-13, ISOFORM E"/>
    <property type="match status" value="1"/>
</dbReference>
<dbReference type="GO" id="GO:0042734">
    <property type="term" value="C:presynaptic membrane"/>
    <property type="evidence" value="ECO:0007669"/>
    <property type="project" value="TreeGrafter"/>
</dbReference>
<dbReference type="EMBL" id="JQDR03012293">
    <property type="protein sequence ID" value="KAA0191465.1"/>
    <property type="molecule type" value="Genomic_DNA"/>
</dbReference>
<dbReference type="InterPro" id="IPR027080">
    <property type="entry name" value="Unc-13"/>
</dbReference>
<dbReference type="GO" id="GO:0043195">
    <property type="term" value="C:terminal bouton"/>
    <property type="evidence" value="ECO:0007669"/>
    <property type="project" value="TreeGrafter"/>
</dbReference>
<dbReference type="Proteomes" id="UP000711488">
    <property type="component" value="Unassembled WGS sequence"/>
</dbReference>
<evidence type="ECO:0000259" key="1">
    <source>
        <dbReference type="Pfam" id="PF06292"/>
    </source>
</evidence>
<reference evidence="2" key="2">
    <citation type="journal article" date="2018" name="Environ. Sci. Technol.">
        <title>The Toxicogenome of Hyalella azteca: A Model for Sediment Ecotoxicology and Evolutionary Toxicology.</title>
        <authorList>
            <person name="Poynton H.C."/>
            <person name="Hasenbein S."/>
            <person name="Benoit J.B."/>
            <person name="Sepulveda M.S."/>
            <person name="Poelchau M.F."/>
            <person name="Hughes D.S.T."/>
            <person name="Murali S.C."/>
            <person name="Chen S."/>
            <person name="Glastad K.M."/>
            <person name="Goodisman M.A.D."/>
            <person name="Werren J.H."/>
            <person name="Vineis J.H."/>
            <person name="Bowen J.L."/>
            <person name="Friedrich M."/>
            <person name="Jones J."/>
            <person name="Robertson H.M."/>
            <person name="Feyereisen R."/>
            <person name="Mechler-Hickson A."/>
            <person name="Mathers N."/>
            <person name="Lee C.E."/>
            <person name="Colbourne J.K."/>
            <person name="Biales A."/>
            <person name="Johnston J.S."/>
            <person name="Wellborn G.A."/>
            <person name="Rosendale A.J."/>
            <person name="Cridge A.G."/>
            <person name="Munoz-Torres M.C."/>
            <person name="Bain P.A."/>
            <person name="Manny A.R."/>
            <person name="Major K.M."/>
            <person name="Lambert F.N."/>
            <person name="Vulpe C.D."/>
            <person name="Tuck P."/>
            <person name="Blalock B.J."/>
            <person name="Lin Y.Y."/>
            <person name="Smith M.E."/>
            <person name="Ochoa-Acuna H."/>
            <person name="Chen M.M."/>
            <person name="Childers C.P."/>
            <person name="Qu J."/>
            <person name="Dugan S."/>
            <person name="Lee S.L."/>
            <person name="Chao H."/>
            <person name="Dinh H."/>
            <person name="Han Y."/>
            <person name="Doddapaneni H."/>
            <person name="Worley K.C."/>
            <person name="Muzny D.M."/>
            <person name="Gibbs R.A."/>
            <person name="Richards S."/>
        </authorList>
    </citation>
    <scope>NUCLEOTIDE SEQUENCE</scope>
    <source>
        <strain evidence="2">HAZT.00-mixed</strain>
        <tissue evidence="2">Whole organism</tissue>
    </source>
</reference>
<dbReference type="GO" id="GO:0031594">
    <property type="term" value="C:neuromuscular junction"/>
    <property type="evidence" value="ECO:0007669"/>
    <property type="project" value="TreeGrafter"/>
</dbReference>
<reference evidence="2" key="1">
    <citation type="submission" date="2014-08" db="EMBL/GenBank/DDBJ databases">
        <authorList>
            <person name="Murali S."/>
            <person name="Richards S."/>
            <person name="Bandaranaike D."/>
            <person name="Bellair M."/>
            <person name="Blankenburg K."/>
            <person name="Chao H."/>
            <person name="Dinh H."/>
            <person name="Doddapaneni H."/>
            <person name="Dugan-Rocha S."/>
            <person name="Elkadiri S."/>
            <person name="Gnanaolivu R."/>
            <person name="Hughes D."/>
            <person name="Lee S."/>
            <person name="Li M."/>
            <person name="Ming W."/>
            <person name="Munidasa M."/>
            <person name="Muniz J."/>
            <person name="Nguyen L."/>
            <person name="Osuji N."/>
            <person name="Pu L.-L."/>
            <person name="Puazo M."/>
            <person name="Skinner E."/>
            <person name="Qu C."/>
            <person name="Quiroz J."/>
            <person name="Raj R."/>
            <person name="Weissenberger G."/>
            <person name="Xin Y."/>
            <person name="Zou X."/>
            <person name="Han Y."/>
            <person name="Worley K."/>
            <person name="Muzny D."/>
            <person name="Gibbs R."/>
        </authorList>
    </citation>
    <scope>NUCLEOTIDE SEQUENCE</scope>
    <source>
        <strain evidence="2">HAZT.00-mixed</strain>
        <tissue evidence="2">Whole organism</tissue>
    </source>
</reference>
<dbReference type="GO" id="GO:0016081">
    <property type="term" value="P:synaptic vesicle docking"/>
    <property type="evidence" value="ECO:0007669"/>
    <property type="project" value="TreeGrafter"/>
</dbReference>
<gene>
    <name evidence="2" type="ORF">HAZT_HAZT008510</name>
</gene>
<dbReference type="GO" id="GO:0030672">
    <property type="term" value="C:synaptic vesicle membrane"/>
    <property type="evidence" value="ECO:0007669"/>
    <property type="project" value="TreeGrafter"/>
</dbReference>